<dbReference type="OMA" id="FHESDRK"/>
<dbReference type="RefSeq" id="XP_037285211.1">
    <property type="nucleotide sequence ID" value="XM_037429314.1"/>
</dbReference>
<dbReference type="RefSeq" id="XP_037285212.1">
    <property type="nucleotide sequence ID" value="XM_037429315.1"/>
</dbReference>
<name>A0A6G5A2C5_RHIMP</name>
<dbReference type="OrthoDB" id="6491089at2759"/>
<dbReference type="EMBL" id="GIKN01002100">
    <property type="protein sequence ID" value="NIE44373.1"/>
    <property type="molecule type" value="Transcribed_RNA"/>
</dbReference>
<accession>A0A6G5A2C5</accession>
<feature type="signal peptide" evidence="1">
    <location>
        <begin position="1"/>
        <end position="18"/>
    </location>
</feature>
<sequence length="116" mass="12614">MKACLWITLISLIAVCYGATIQPQVTNHRPVFSKEAETEVLEKTGKTLEIVGRLLQGEDVALTDEVQEDLIKVLKVASANGEVLSEDGSEHIWPIIIRGVAQGAIAHVVQKKLNKG</sequence>
<dbReference type="KEGG" id="rmp:119178147"/>
<evidence type="ECO:0000313" key="2">
    <source>
        <dbReference type="EMBL" id="NIE44373.1"/>
    </source>
</evidence>
<proteinExistence type="predicted"/>
<evidence type="ECO:0000256" key="1">
    <source>
        <dbReference type="SAM" id="SignalP"/>
    </source>
</evidence>
<feature type="chain" id="PRO_5026201222" evidence="1">
    <location>
        <begin position="19"/>
        <end position="116"/>
    </location>
</feature>
<organism evidence="2">
    <name type="scientific">Rhipicephalus microplus</name>
    <name type="common">Cattle tick</name>
    <name type="synonym">Boophilus microplus</name>
    <dbReference type="NCBI Taxonomy" id="6941"/>
    <lineage>
        <taxon>Eukaryota</taxon>
        <taxon>Metazoa</taxon>
        <taxon>Ecdysozoa</taxon>
        <taxon>Arthropoda</taxon>
        <taxon>Chelicerata</taxon>
        <taxon>Arachnida</taxon>
        <taxon>Acari</taxon>
        <taxon>Parasitiformes</taxon>
        <taxon>Ixodida</taxon>
        <taxon>Ixodoidea</taxon>
        <taxon>Ixodidae</taxon>
        <taxon>Rhipicephalinae</taxon>
        <taxon>Rhipicephalus</taxon>
        <taxon>Boophilus</taxon>
    </lineage>
</organism>
<dbReference type="VEuPathDB" id="VectorBase:LOC119178147"/>
<keyword evidence="1" id="KW-0732">Signal</keyword>
<reference evidence="2" key="1">
    <citation type="submission" date="2020-03" db="EMBL/GenBank/DDBJ databases">
        <title>A transcriptome and proteome of the tick Rhipicephalus microplus shaped by the genetic composition of its hosts and developmental stage.</title>
        <authorList>
            <person name="Garcia G.R."/>
            <person name="Ribeiro J.M.C."/>
            <person name="Maruyama S.R."/>
            <person name="Gardinasse L.G."/>
            <person name="Nelson K."/>
            <person name="Ferreira B.R."/>
            <person name="Andrade T.G."/>
            <person name="Santos I.K.F.M."/>
        </authorList>
    </citation>
    <scope>NUCLEOTIDE SEQUENCE</scope>
    <source>
        <strain evidence="2">NSGR</strain>
        <tissue evidence="2">Salivary glands</tissue>
    </source>
</reference>
<protein>
    <submittedName>
        <fullName evidence="2">Putative conserved secreted protein</fullName>
    </submittedName>
</protein>
<dbReference type="AlphaFoldDB" id="A0A6G5A2C5"/>